<evidence type="ECO:0000259" key="15">
    <source>
        <dbReference type="Pfam" id="PF06155"/>
    </source>
</evidence>
<dbReference type="EMBL" id="QJSU01000015">
    <property type="protein sequence ID" value="PYE36482.1"/>
    <property type="molecule type" value="Genomic_DNA"/>
</dbReference>
<evidence type="ECO:0000313" key="17">
    <source>
        <dbReference type="Proteomes" id="UP000247746"/>
    </source>
</evidence>
<name>A0A2V4URU0_9GAMM</name>
<reference evidence="16 17" key="1">
    <citation type="submission" date="2018-06" db="EMBL/GenBank/DDBJ databases">
        <title>Genomic Encyclopedia of Type Strains, Phase III (KMG-III): the genomes of soil and plant-associated and newly described type strains.</title>
        <authorList>
            <person name="Whitman W."/>
        </authorList>
    </citation>
    <scope>NUCLEOTIDE SEQUENCE [LARGE SCALE GENOMIC DNA]</scope>
    <source>
        <strain evidence="16 17">CECT 5889</strain>
    </source>
</reference>
<keyword evidence="6 16" id="KW-0223">Dioxygenase</keyword>
<dbReference type="Proteomes" id="UP000247746">
    <property type="component" value="Unassembled WGS sequence"/>
</dbReference>
<feature type="domain" description="Gamma-butyrobetaine hydroxylase-like N-terminal" evidence="15">
    <location>
        <begin position="27"/>
        <end position="104"/>
    </location>
</feature>
<keyword evidence="17" id="KW-1185">Reference proteome</keyword>
<dbReference type="Pfam" id="PF02668">
    <property type="entry name" value="TauD"/>
    <property type="match status" value="1"/>
</dbReference>
<dbReference type="PANTHER" id="PTHR10696">
    <property type="entry name" value="GAMMA-BUTYROBETAINE HYDROXYLASE-RELATED"/>
    <property type="match status" value="1"/>
</dbReference>
<evidence type="ECO:0000256" key="9">
    <source>
        <dbReference type="ARBA" id="ARBA00030363"/>
    </source>
</evidence>
<evidence type="ECO:0000256" key="2">
    <source>
        <dbReference type="ARBA" id="ARBA00001961"/>
    </source>
</evidence>
<comment type="caution">
    <text evidence="16">The sequence shown here is derived from an EMBL/GenBank/DDBJ whole genome shotgun (WGS) entry which is preliminary data.</text>
</comment>
<dbReference type="CDD" id="cd00250">
    <property type="entry name" value="CAS_like"/>
    <property type="match status" value="1"/>
</dbReference>
<dbReference type="Gene3D" id="3.60.130.10">
    <property type="entry name" value="Clavaminate synthase-like"/>
    <property type="match status" value="1"/>
</dbReference>
<evidence type="ECO:0000256" key="12">
    <source>
        <dbReference type="ARBA" id="ARBA00046008"/>
    </source>
</evidence>
<keyword evidence="5" id="KW-0479">Metal-binding</keyword>
<dbReference type="GO" id="GO:0046872">
    <property type="term" value="F:metal ion binding"/>
    <property type="evidence" value="ECO:0007669"/>
    <property type="project" value="UniProtKB-KW"/>
</dbReference>
<evidence type="ECO:0000256" key="1">
    <source>
        <dbReference type="ARBA" id="ARBA00001954"/>
    </source>
</evidence>
<keyword evidence="8" id="KW-0408">Iron</keyword>
<evidence type="ECO:0000256" key="11">
    <source>
        <dbReference type="ARBA" id="ARBA00032283"/>
    </source>
</evidence>
<evidence type="ECO:0000256" key="4">
    <source>
        <dbReference type="ARBA" id="ARBA00012267"/>
    </source>
</evidence>
<comment type="function">
    <text evidence="12">Converts trimethyllysine (TML) into hydroxytrimethyllysine (HTML).</text>
</comment>
<dbReference type="InterPro" id="IPR038492">
    <property type="entry name" value="GBBH-like_N_sf"/>
</dbReference>
<dbReference type="InterPro" id="IPR003819">
    <property type="entry name" value="TauD/TfdA-like"/>
</dbReference>
<dbReference type="Gene3D" id="3.30.2020.30">
    <property type="match status" value="1"/>
</dbReference>
<feature type="domain" description="TauD/TfdA-like" evidence="14">
    <location>
        <begin position="140"/>
        <end position="370"/>
    </location>
</feature>
<dbReference type="PANTHER" id="PTHR10696:SF51">
    <property type="entry name" value="TRIMETHYLLYSINE DIOXYGENASE, MITOCHONDRIAL"/>
    <property type="match status" value="1"/>
</dbReference>
<dbReference type="RefSeq" id="WP_110924382.1">
    <property type="nucleotide sequence ID" value="NZ_QJSU01000015.1"/>
</dbReference>
<dbReference type="InterPro" id="IPR050411">
    <property type="entry name" value="AlphaKG_dependent_hydroxylases"/>
</dbReference>
<dbReference type="InterPro" id="IPR042098">
    <property type="entry name" value="TauD-like_sf"/>
</dbReference>
<sequence>METPQATPSLDVLVANDYQIESVALIDRAIQIRWNDGVDSTYHYIWLRDNCPSAFHPQTGERSFDLLSISKDIQPLSASFDETKLTIEWSEQAHISHFEQSWLREFGYSSALAKDHSSPYESWDGTFIDHIPMYDQQSIMTSDSALYEWMSALDKYGLTIIDNMPDDSDAGVQTAMRVDYLRQTNFGMTFDVISEKSPINLAYTSLSLPLHTDLPNQELPPGYQFLHFLSNESIGGESTFVDGLKVLEGLREEQPEYFRLLAEYAIPFRFHDSAHDIREHHPVINLDNFGNIVEIKYNAHLADVFDLPSDVMYDYYLAYRELMARLKDSRYKIELKLAAGQMVVFDNRRVLHGRNAFDENVGERRLKGCYVDRSEFKSRLRTLEKQLA</sequence>
<gene>
    <name evidence="16" type="ORF">DFP82_11518</name>
</gene>
<dbReference type="FunFam" id="3.60.130.10:FF:000001">
    <property type="entry name" value="Trimethyllysine dioxygenase, mitochondrial"/>
    <property type="match status" value="1"/>
</dbReference>
<evidence type="ECO:0000256" key="10">
    <source>
        <dbReference type="ARBA" id="ARBA00031778"/>
    </source>
</evidence>
<comment type="cofactor">
    <cofactor evidence="1">
        <name>Fe(2+)</name>
        <dbReference type="ChEBI" id="CHEBI:29033"/>
    </cofactor>
</comment>
<dbReference type="SUPFAM" id="SSF51197">
    <property type="entry name" value="Clavaminate synthase-like"/>
    <property type="match status" value="1"/>
</dbReference>
<protein>
    <recommendedName>
        <fullName evidence="4">trimethyllysine dioxygenase</fullName>
        <ecNumber evidence="4">1.14.11.8</ecNumber>
    </recommendedName>
    <alternativeName>
        <fullName evidence="10">Epsilon-trimethyllysine 2-oxoglutarate dioxygenase</fullName>
    </alternativeName>
    <alternativeName>
        <fullName evidence="9">TML hydroxylase</fullName>
    </alternativeName>
    <alternativeName>
        <fullName evidence="11">TML-alpha-ketoglutarate dioxygenase</fullName>
    </alternativeName>
</protein>
<evidence type="ECO:0000256" key="8">
    <source>
        <dbReference type="ARBA" id="ARBA00023004"/>
    </source>
</evidence>
<comment type="cofactor">
    <cofactor evidence="2">
        <name>L-ascorbate</name>
        <dbReference type="ChEBI" id="CHEBI:38290"/>
    </cofactor>
</comment>
<keyword evidence="7" id="KW-0560">Oxidoreductase</keyword>
<dbReference type="FunFam" id="3.30.2020.30:FF:000002">
    <property type="entry name" value="Putative gamma-butyrobetaine dioxygenase"/>
    <property type="match status" value="1"/>
</dbReference>
<dbReference type="EC" id="1.14.11.8" evidence="4"/>
<proteinExistence type="inferred from homology"/>
<accession>A0A2V4URU0</accession>
<dbReference type="GO" id="GO:0050353">
    <property type="term" value="F:trimethyllysine dioxygenase activity"/>
    <property type="evidence" value="ECO:0007669"/>
    <property type="project" value="UniProtKB-EC"/>
</dbReference>
<evidence type="ECO:0000256" key="13">
    <source>
        <dbReference type="ARBA" id="ARBA00049334"/>
    </source>
</evidence>
<comment type="catalytic activity">
    <reaction evidence="13">
        <text>N(6),N(6),N(6)-trimethyl-L-lysine + 2-oxoglutarate + O2 = (3S)-3-hydroxy-N(6),N(6),N(6)-trimethyl-L-lysine + succinate + CO2</text>
        <dbReference type="Rhea" id="RHEA:14181"/>
        <dbReference type="ChEBI" id="CHEBI:15379"/>
        <dbReference type="ChEBI" id="CHEBI:16526"/>
        <dbReference type="ChEBI" id="CHEBI:16810"/>
        <dbReference type="ChEBI" id="CHEBI:30031"/>
        <dbReference type="ChEBI" id="CHEBI:58100"/>
        <dbReference type="ChEBI" id="CHEBI:141499"/>
        <dbReference type="EC" id="1.14.11.8"/>
    </reaction>
</comment>
<evidence type="ECO:0000256" key="5">
    <source>
        <dbReference type="ARBA" id="ARBA00022723"/>
    </source>
</evidence>
<dbReference type="OrthoDB" id="979809at2"/>
<dbReference type="GO" id="GO:0045329">
    <property type="term" value="P:carnitine biosynthetic process"/>
    <property type="evidence" value="ECO:0007669"/>
    <property type="project" value="TreeGrafter"/>
</dbReference>
<dbReference type="InterPro" id="IPR010376">
    <property type="entry name" value="GBBH-like_N"/>
</dbReference>
<comment type="similarity">
    <text evidence="3">Belongs to the gamma-BBH/TMLD family.</text>
</comment>
<organism evidence="16 17">
    <name type="scientific">Psychrobacter fozii</name>
    <dbReference type="NCBI Taxonomy" id="198480"/>
    <lineage>
        <taxon>Bacteria</taxon>
        <taxon>Pseudomonadati</taxon>
        <taxon>Pseudomonadota</taxon>
        <taxon>Gammaproteobacteria</taxon>
        <taxon>Moraxellales</taxon>
        <taxon>Moraxellaceae</taxon>
        <taxon>Psychrobacter</taxon>
    </lineage>
</organism>
<evidence type="ECO:0000259" key="14">
    <source>
        <dbReference type="Pfam" id="PF02668"/>
    </source>
</evidence>
<dbReference type="AlphaFoldDB" id="A0A2V4URU0"/>
<dbReference type="Pfam" id="PF06155">
    <property type="entry name" value="GBBH-like_N"/>
    <property type="match status" value="1"/>
</dbReference>
<evidence type="ECO:0000256" key="7">
    <source>
        <dbReference type="ARBA" id="ARBA00023002"/>
    </source>
</evidence>
<evidence type="ECO:0000256" key="6">
    <source>
        <dbReference type="ARBA" id="ARBA00022964"/>
    </source>
</evidence>
<evidence type="ECO:0000313" key="16">
    <source>
        <dbReference type="EMBL" id="PYE36482.1"/>
    </source>
</evidence>
<evidence type="ECO:0000256" key="3">
    <source>
        <dbReference type="ARBA" id="ARBA00008654"/>
    </source>
</evidence>